<feature type="transmembrane region" description="Helical" evidence="1">
    <location>
        <begin position="85"/>
        <end position="108"/>
    </location>
</feature>
<keyword evidence="1" id="KW-1133">Transmembrane helix</keyword>
<organism evidence="2 3">
    <name type="scientific">Variovorax rhizosphaerae</name>
    <dbReference type="NCBI Taxonomy" id="1836200"/>
    <lineage>
        <taxon>Bacteria</taxon>
        <taxon>Pseudomonadati</taxon>
        <taxon>Pseudomonadota</taxon>
        <taxon>Betaproteobacteria</taxon>
        <taxon>Burkholderiales</taxon>
        <taxon>Comamonadaceae</taxon>
        <taxon>Variovorax</taxon>
    </lineage>
</organism>
<protein>
    <recommendedName>
        <fullName evidence="4">MacB-like periplasmic core domain-containing protein</fullName>
    </recommendedName>
</protein>
<proteinExistence type="predicted"/>
<name>A0ABU8WJV8_9BURK</name>
<dbReference type="EMBL" id="JBBKZT010000006">
    <property type="protein sequence ID" value="MEJ8847811.1"/>
    <property type="molecule type" value="Genomic_DNA"/>
</dbReference>
<dbReference type="Proteomes" id="UP001385892">
    <property type="component" value="Unassembled WGS sequence"/>
</dbReference>
<keyword evidence="1" id="KW-0472">Membrane</keyword>
<sequence length="387" mass="43141">MNAMSSFLKAIPEAAASPYALAAYTIAAIIFLFAGAKLVATTKLLKALPLVREEDRPAVFKAIIGEPMPTQISPAKWTHNNRTKWAFLLAASIVMALFVVAMVALNLAKNPSVAEMERVIKRQAAESDRRHMTPLEDAELYAVINLDGSIRGLAEYIGWIESEYKSALVRGDCYDLTDNPLKIDLEMPDNTSASGLVCGREYAISIPTFSPLFPTMDRNGAVATEVLGRLRADIEFFNGTPIVDEYGANEANGVLLMRYDSNWVSEKDIPRSIRLRVDLPNKKLGIRTDVFKYAKASWRRHESVNSFVDLAGMQMVFWVQVGKKEFSGDEMGLARRSTSLEHFYLKIGGLKIAPDRAQWRPIKDRFGSPAWVYDMPKTPEGVLAMLR</sequence>
<evidence type="ECO:0000313" key="2">
    <source>
        <dbReference type="EMBL" id="MEJ8847811.1"/>
    </source>
</evidence>
<comment type="caution">
    <text evidence="2">The sequence shown here is derived from an EMBL/GenBank/DDBJ whole genome shotgun (WGS) entry which is preliminary data.</text>
</comment>
<accession>A0ABU8WJV8</accession>
<keyword evidence="3" id="KW-1185">Reference proteome</keyword>
<evidence type="ECO:0008006" key="4">
    <source>
        <dbReference type="Google" id="ProtNLM"/>
    </source>
</evidence>
<evidence type="ECO:0000256" key="1">
    <source>
        <dbReference type="SAM" id="Phobius"/>
    </source>
</evidence>
<reference evidence="2 3" key="1">
    <citation type="submission" date="2024-03" db="EMBL/GenBank/DDBJ databases">
        <title>Novel species of the genus Variovorax.</title>
        <authorList>
            <person name="Liu Q."/>
            <person name="Xin Y.-H."/>
        </authorList>
    </citation>
    <scope>NUCLEOTIDE SEQUENCE [LARGE SCALE GENOMIC DNA]</scope>
    <source>
        <strain evidence="2 3">KACC 18900</strain>
    </source>
</reference>
<evidence type="ECO:0000313" key="3">
    <source>
        <dbReference type="Proteomes" id="UP001385892"/>
    </source>
</evidence>
<gene>
    <name evidence="2" type="ORF">WKW82_14215</name>
</gene>
<keyword evidence="1" id="KW-0812">Transmembrane</keyword>
<dbReference type="RefSeq" id="WP_340342950.1">
    <property type="nucleotide sequence ID" value="NZ_JBBKZT010000006.1"/>
</dbReference>
<feature type="transmembrane region" description="Helical" evidence="1">
    <location>
        <begin position="20"/>
        <end position="40"/>
    </location>
</feature>